<dbReference type="FunFam" id="3.10.20.410:FF:000001">
    <property type="entry name" value="Fimbrial outer membrane usher protein"/>
    <property type="match status" value="1"/>
</dbReference>
<reference evidence="13 14" key="1">
    <citation type="submission" date="2023-06" db="EMBL/GenBank/DDBJ databases">
        <title>Identification and characterization of antibiotic-resistant Gram-negative bacteria.</title>
        <authorList>
            <person name="Cho G.-S."/>
            <person name="Lee J."/>
            <person name="Tai E."/>
            <person name="Jeong S."/>
            <person name="Kim I."/>
            <person name="Kim B.-E."/>
            <person name="Jeong M.-I."/>
            <person name="Oh K.-K."/>
            <person name="Franz C.M.A.P."/>
        </authorList>
    </citation>
    <scope>NUCLEOTIDE SEQUENCE [LARGE SCALE GENOMIC DNA]</scope>
    <source>
        <strain evidence="13 14">V106_12</strain>
    </source>
</reference>
<dbReference type="GO" id="GO:0009297">
    <property type="term" value="P:pilus assembly"/>
    <property type="evidence" value="ECO:0007669"/>
    <property type="project" value="InterPro"/>
</dbReference>
<dbReference type="PANTHER" id="PTHR30451:SF21">
    <property type="entry name" value="FIMBRIAL USHER DOMAIN-CONTAINING PROTEIN YDET-RELATED"/>
    <property type="match status" value="1"/>
</dbReference>
<dbReference type="InterPro" id="IPR018030">
    <property type="entry name" value="Fimbrial_membr_usher_CS"/>
</dbReference>
<dbReference type="SUPFAM" id="SSF141729">
    <property type="entry name" value="FimD N-terminal domain-like"/>
    <property type="match status" value="1"/>
</dbReference>
<gene>
    <name evidence="13" type="ORF">QQF32_23295</name>
</gene>
<evidence type="ECO:0000256" key="1">
    <source>
        <dbReference type="ARBA" id="ARBA00004571"/>
    </source>
</evidence>
<dbReference type="EMBL" id="JASSOM010000092">
    <property type="protein sequence ID" value="MDK9366126.1"/>
    <property type="molecule type" value="Genomic_DNA"/>
</dbReference>
<keyword evidence="5 10" id="KW-1029">Fimbrium biogenesis</keyword>
<evidence type="ECO:0000256" key="4">
    <source>
        <dbReference type="ARBA" id="ARBA00022452"/>
    </source>
</evidence>
<dbReference type="InterPro" id="IPR037224">
    <property type="entry name" value="PapC_N_sf"/>
</dbReference>
<dbReference type="GO" id="GO:0009279">
    <property type="term" value="C:cell outer membrane"/>
    <property type="evidence" value="ECO:0007669"/>
    <property type="project" value="UniProtKB-SubCell"/>
</dbReference>
<dbReference type="GO" id="GO:0015473">
    <property type="term" value="F:fimbrial usher porin activity"/>
    <property type="evidence" value="ECO:0007669"/>
    <property type="project" value="InterPro"/>
</dbReference>
<comment type="subcellular location">
    <subcellularLocation>
        <location evidence="1 10">Cell outer membrane</location>
        <topology evidence="1 10">Multi-pass membrane protein</topology>
    </subcellularLocation>
</comment>
<evidence type="ECO:0000256" key="10">
    <source>
        <dbReference type="RuleBase" id="RU003884"/>
    </source>
</evidence>
<evidence type="ECO:0000313" key="13">
    <source>
        <dbReference type="EMBL" id="MDK9366126.1"/>
    </source>
</evidence>
<comment type="caution">
    <text evidence="13">The sequence shown here is derived from an EMBL/GenBank/DDBJ whole genome shotgun (WGS) entry which is preliminary data.</text>
</comment>
<protein>
    <submittedName>
        <fullName evidence="13">Fimbria/pilus outer membrane usher protein</fullName>
    </submittedName>
</protein>
<sequence>MVPLVLIYSGYALSREYFNPALLEMTDSVLATADLSAFENGKQAPGKYRVDVFVNNQQVDSLEIVFDHSHDPNAADALMPCLSLEQLKSWGVNTDNYPELSIEGSQCVNLLAIRDAAAEFKFNVQRLNLSIPQSALLNRARDYIPPEKWDEGINAFLLNYNLNGSTTMPRIAGQQTVNSQYGNFRPGLNIGPWRIRNYSTWNHDNQGQNQWDSVYNYVSRDIKALQSQLTVGDSNTQSDVFDSIAFRGAQLASDENMTPDSLKGYAPVIHGIARTNAEVTVSQNGHSIYKTNVAPGAFVIDDMYPTGGGGDMEVTVKESDGSVQTMVVPYASLPVLHREGSFEYSVTGGKTRTNGSKEANFSQLTAVYGLPHGFTVYGGLQEANVGYSAASMGLGINLGNIGAISTDITQAWARVRSTEASTGAQTLTDQNGQSLRLRYSKNFLDTGTNLTVAGYRYSTKGYYSLSDTLDSYNSESMSDRRRNRTELSLSQDIVYGSVSVSYINENYWDNSRTSSLSLSYNNNWNGISYGFNYIYNLNQQSSQEGQSLNDKNDQQLSFNISVPLDKYLPGASVSYSMNSAKGGPTTYNVNASGTSLDDRSLNWSVQEGYSDAEHQTNGNAFAGYKGRYAQVNGGYSYDNNSQRVNYGIQGGVLVHKQGVTLSQPFNDTVVLVNTHGAADVPVSSQTGVKTDKQGFAVVTYANPYHKNVVSLDTENLESDDVELQETSKSVIPTRGAVVEAGYNTSLGNRVLLTLLKENNQPVPFGATVSQPDNSQGINDPHNGIVGDGGLVYLTGMAEQGTVLARWGEGNQNQCVVNYTLPKQKTVSGVTILHEKCH</sequence>
<evidence type="ECO:0000259" key="12">
    <source>
        <dbReference type="Pfam" id="PF13954"/>
    </source>
</evidence>
<accession>A0AAP4FYK6</accession>
<evidence type="ECO:0000259" key="11">
    <source>
        <dbReference type="Pfam" id="PF13953"/>
    </source>
</evidence>
<comment type="similarity">
    <text evidence="2 10">Belongs to the fimbrial export usher family.</text>
</comment>
<keyword evidence="4" id="KW-1134">Transmembrane beta strand</keyword>
<dbReference type="InterPro" id="IPR042186">
    <property type="entry name" value="FimD_plug_dom"/>
</dbReference>
<feature type="domain" description="PapC-like C-terminal" evidence="11">
    <location>
        <begin position="751"/>
        <end position="822"/>
    </location>
</feature>
<dbReference type="InterPro" id="IPR000015">
    <property type="entry name" value="Fimb_usher"/>
</dbReference>
<name>A0AAP4FYK6_9ENTR</name>
<evidence type="ECO:0000256" key="9">
    <source>
        <dbReference type="ARBA" id="ARBA00023237"/>
    </source>
</evidence>
<dbReference type="InterPro" id="IPR025949">
    <property type="entry name" value="PapC-like_C"/>
</dbReference>
<evidence type="ECO:0000256" key="2">
    <source>
        <dbReference type="ARBA" id="ARBA00008064"/>
    </source>
</evidence>
<evidence type="ECO:0000256" key="7">
    <source>
        <dbReference type="ARBA" id="ARBA00022729"/>
    </source>
</evidence>
<proteinExistence type="inferred from homology"/>
<dbReference type="Gene3D" id="2.60.40.2610">
    <property type="entry name" value="Outer membrane usher protein FimD, plug domain"/>
    <property type="match status" value="1"/>
</dbReference>
<dbReference type="Pfam" id="PF13953">
    <property type="entry name" value="PapC_C"/>
    <property type="match status" value="1"/>
</dbReference>
<evidence type="ECO:0000313" key="14">
    <source>
        <dbReference type="Proteomes" id="UP001223214"/>
    </source>
</evidence>
<dbReference type="InterPro" id="IPR043142">
    <property type="entry name" value="PapC-like_C_sf"/>
</dbReference>
<keyword evidence="7" id="KW-0732">Signal</keyword>
<evidence type="ECO:0000256" key="6">
    <source>
        <dbReference type="ARBA" id="ARBA00022692"/>
    </source>
</evidence>
<keyword evidence="8 10" id="KW-0472">Membrane</keyword>
<dbReference type="Proteomes" id="UP001223214">
    <property type="component" value="Unassembled WGS sequence"/>
</dbReference>
<evidence type="ECO:0000256" key="5">
    <source>
        <dbReference type="ARBA" id="ARBA00022558"/>
    </source>
</evidence>
<evidence type="ECO:0000256" key="3">
    <source>
        <dbReference type="ARBA" id="ARBA00022448"/>
    </source>
</evidence>
<feature type="domain" description="PapC N-terminal" evidence="12">
    <location>
        <begin position="17"/>
        <end position="164"/>
    </location>
</feature>
<dbReference type="Pfam" id="PF00577">
    <property type="entry name" value="Usher"/>
    <property type="match status" value="1"/>
</dbReference>
<dbReference type="RefSeq" id="WP_285150919.1">
    <property type="nucleotide sequence ID" value="NZ_JASSOM010000092.1"/>
</dbReference>
<keyword evidence="6 10" id="KW-0812">Transmembrane</keyword>
<dbReference type="AlphaFoldDB" id="A0AAP4FYK6"/>
<organism evidence="13 14">
    <name type="scientific">Lelliottia wanjuensis</name>
    <dbReference type="NCBI Taxonomy" id="3050585"/>
    <lineage>
        <taxon>Bacteria</taxon>
        <taxon>Pseudomonadati</taxon>
        <taxon>Pseudomonadota</taxon>
        <taxon>Gammaproteobacteria</taxon>
        <taxon>Enterobacterales</taxon>
        <taxon>Enterobacteriaceae</taxon>
        <taxon>Lelliottia</taxon>
    </lineage>
</organism>
<keyword evidence="14" id="KW-1185">Reference proteome</keyword>
<dbReference type="PANTHER" id="PTHR30451">
    <property type="entry name" value="OUTER MEMBRANE USHER PROTEIN"/>
    <property type="match status" value="1"/>
</dbReference>
<dbReference type="Gene3D" id="3.10.20.410">
    <property type="match status" value="1"/>
</dbReference>
<dbReference type="Pfam" id="PF13954">
    <property type="entry name" value="PapC_N"/>
    <property type="match status" value="1"/>
</dbReference>
<dbReference type="InterPro" id="IPR025885">
    <property type="entry name" value="PapC_N"/>
</dbReference>
<dbReference type="Gene3D" id="2.60.40.2070">
    <property type="match status" value="1"/>
</dbReference>
<keyword evidence="3 10" id="KW-0813">Transport</keyword>
<evidence type="ECO:0000256" key="8">
    <source>
        <dbReference type="ARBA" id="ARBA00023136"/>
    </source>
</evidence>
<dbReference type="PROSITE" id="PS01151">
    <property type="entry name" value="FIMBRIAL_USHER"/>
    <property type="match status" value="1"/>
</dbReference>
<keyword evidence="9 10" id="KW-0998">Cell outer membrane</keyword>
<dbReference type="FunFam" id="2.60.40.3110:FF:000001">
    <property type="entry name" value="Putative fimbrial outer membrane usher"/>
    <property type="match status" value="1"/>
</dbReference>
<dbReference type="Gene3D" id="2.60.40.3110">
    <property type="match status" value="1"/>
</dbReference>